<evidence type="ECO:0000256" key="2">
    <source>
        <dbReference type="ARBA" id="ARBA00009400"/>
    </source>
</evidence>
<dbReference type="EMBL" id="CP000816">
    <property type="protein sequence ID" value="ABU82526.1"/>
    <property type="molecule type" value="Genomic_DNA"/>
</dbReference>
<dbReference type="InterPro" id="IPR037128">
    <property type="entry name" value="Quinolinate_PRibosylTase_N_sf"/>
</dbReference>
<dbReference type="PANTHER" id="PTHR32179:SF3">
    <property type="entry name" value="NICOTINATE-NUCLEOTIDE PYROPHOSPHORYLASE [CARBOXYLATING]"/>
    <property type="match status" value="1"/>
</dbReference>
<accession>A8AC74</accession>
<comment type="subunit">
    <text evidence="6">Hexamer formed by 3 homodimers.</text>
</comment>
<dbReference type="InterPro" id="IPR027277">
    <property type="entry name" value="NadC/ModD"/>
</dbReference>
<protein>
    <recommendedName>
        <fullName evidence="6">Nicotinate-nucleotide pyrophosphorylase [carboxylating]</fullName>
        <ecNumber evidence="6">2.4.2.19</ecNumber>
    </recommendedName>
    <alternativeName>
        <fullName evidence="6">Quinolinate phosphoribosyltransferase [decarboxylating]</fullName>
    </alternativeName>
</protein>
<organism evidence="8 9">
    <name type="scientific">Ignicoccus hospitalis (strain KIN4/I / DSM 18386 / JCM 14125)</name>
    <dbReference type="NCBI Taxonomy" id="453591"/>
    <lineage>
        <taxon>Archaea</taxon>
        <taxon>Thermoproteota</taxon>
        <taxon>Thermoprotei</taxon>
        <taxon>Desulfurococcales</taxon>
        <taxon>Desulfurococcaceae</taxon>
        <taxon>Ignicoccus</taxon>
    </lineage>
</organism>
<dbReference type="PIRSF" id="PIRSF006250">
    <property type="entry name" value="NadC_ModD"/>
    <property type="match status" value="1"/>
</dbReference>
<dbReference type="InterPro" id="IPR013785">
    <property type="entry name" value="Aldolase_TIM"/>
</dbReference>
<reference evidence="8 9" key="1">
    <citation type="journal article" date="2008" name="Genome Biol.">
        <title>A genomic analysis of the archaeal system Ignicoccus hospitalis-Nanoarchaeum equitans.</title>
        <authorList>
            <person name="Podar M."/>
            <person name="Anderson I."/>
            <person name="Makarova K.S."/>
            <person name="Elkins J.G."/>
            <person name="Ivanova N."/>
            <person name="Wall M.A."/>
            <person name="Lykidis A."/>
            <person name="Mavromatis K."/>
            <person name="Sun H."/>
            <person name="Hudson M.E."/>
            <person name="Chen W."/>
            <person name="Deciu C."/>
            <person name="Hutchison D."/>
            <person name="Eads J.R."/>
            <person name="Anderson A."/>
            <person name="Fernandes F."/>
            <person name="Szeto E."/>
            <person name="Lapidus A."/>
            <person name="Kyrpides N.C."/>
            <person name="Saier M.H.Jr."/>
            <person name="Richardson P.M."/>
            <person name="Rachel R."/>
            <person name="Huber H."/>
            <person name="Eisen J.A."/>
            <person name="Koonin E.V."/>
            <person name="Keller M."/>
            <person name="Stetter K.O."/>
        </authorList>
    </citation>
    <scope>NUCLEOTIDE SEQUENCE [LARGE SCALE GENOMIC DNA]</scope>
    <source>
        <strain evidence="9">KIN4/I / DSM 18386 / JCM 14125</strain>
    </source>
</reference>
<dbReference type="FunFam" id="3.20.20.70:FF:000030">
    <property type="entry name" value="Nicotinate-nucleotide pyrophosphorylase, carboxylating"/>
    <property type="match status" value="1"/>
</dbReference>
<dbReference type="InterPro" id="IPR004393">
    <property type="entry name" value="NadC"/>
</dbReference>
<dbReference type="PhylomeDB" id="A8AC74"/>
<dbReference type="OrthoDB" id="115072at2157"/>
<sequence>MCIQYTRRLARDLKRWVHEDSPLGDVTTDAVFWSKEDSEKIMDIQARSRVYVVCPSLIEGALGALGLEPEFIAPAGWTQGVVVSVRGLTKELLMFERTLLNFLIHVFSISTEVRRVRELLDSSGFKNVRVAVTRKTVPGMRLWAKLFARAAGADTHRLSLSDMILIKDTHINAYGDLLGAVRAAKENASFTHKIEVEVSSEEEAFEVLPYVDAIMLDNVGPEEAKRIACKLKEAKPSIIVEVSGGINRENVLQYVNECVDVVSMGYLTLSPPLVDLGAEIR</sequence>
<dbReference type="Pfam" id="PF01729">
    <property type="entry name" value="QRPTase_C"/>
    <property type="match status" value="1"/>
</dbReference>
<keyword evidence="5 6" id="KW-0808">Transferase</keyword>
<dbReference type="InterPro" id="IPR002638">
    <property type="entry name" value="Quinolinate_PRibosylTrfase_C"/>
</dbReference>
<evidence type="ECO:0000256" key="5">
    <source>
        <dbReference type="ARBA" id="ARBA00022679"/>
    </source>
</evidence>
<evidence type="ECO:0000256" key="6">
    <source>
        <dbReference type="PIRNR" id="PIRNR006250"/>
    </source>
</evidence>
<dbReference type="SUPFAM" id="SSF54675">
    <property type="entry name" value="Nicotinate/Quinolinate PRTase N-terminal domain-like"/>
    <property type="match status" value="1"/>
</dbReference>
<dbReference type="eggNOG" id="arCOG01482">
    <property type="taxonomic scope" value="Archaea"/>
</dbReference>
<dbReference type="SUPFAM" id="SSF51690">
    <property type="entry name" value="Nicotinate/Quinolinate PRTase C-terminal domain-like"/>
    <property type="match status" value="1"/>
</dbReference>
<dbReference type="NCBIfam" id="TIGR00078">
    <property type="entry name" value="nadC"/>
    <property type="match status" value="1"/>
</dbReference>
<dbReference type="InterPro" id="IPR036068">
    <property type="entry name" value="Nicotinate_pribotase-like_C"/>
</dbReference>
<dbReference type="GeneID" id="5563099"/>
<name>A8AC74_IGNH4</name>
<gene>
    <name evidence="8" type="ordered locus">Igni_1350</name>
</gene>
<evidence type="ECO:0000313" key="8">
    <source>
        <dbReference type="EMBL" id="ABU82526.1"/>
    </source>
</evidence>
<feature type="domain" description="Quinolinate phosphoribosyl transferase C-terminal" evidence="7">
    <location>
        <begin position="109"/>
        <end position="277"/>
    </location>
</feature>
<dbReference type="GO" id="GO:0034213">
    <property type="term" value="P:quinolinate catabolic process"/>
    <property type="evidence" value="ECO:0007669"/>
    <property type="project" value="TreeGrafter"/>
</dbReference>
<dbReference type="AlphaFoldDB" id="A8AC74"/>
<keyword evidence="4 6" id="KW-0328">Glycosyltransferase</keyword>
<dbReference type="Gene3D" id="3.90.1170.20">
    <property type="entry name" value="Quinolinate phosphoribosyl transferase, N-terminal domain"/>
    <property type="match status" value="1"/>
</dbReference>
<dbReference type="GO" id="GO:0009435">
    <property type="term" value="P:NAD+ biosynthetic process"/>
    <property type="evidence" value="ECO:0007669"/>
    <property type="project" value="UniProtKB-UniPathway"/>
</dbReference>
<dbReference type="EC" id="2.4.2.19" evidence="6"/>
<keyword evidence="3 6" id="KW-0662">Pyridine nucleotide biosynthesis</keyword>
<evidence type="ECO:0000256" key="3">
    <source>
        <dbReference type="ARBA" id="ARBA00022642"/>
    </source>
</evidence>
<comment type="catalytic activity">
    <reaction evidence="6">
        <text>nicotinate beta-D-ribonucleotide + CO2 + diphosphate = quinolinate + 5-phospho-alpha-D-ribose 1-diphosphate + 2 H(+)</text>
        <dbReference type="Rhea" id="RHEA:12733"/>
        <dbReference type="ChEBI" id="CHEBI:15378"/>
        <dbReference type="ChEBI" id="CHEBI:16526"/>
        <dbReference type="ChEBI" id="CHEBI:29959"/>
        <dbReference type="ChEBI" id="CHEBI:33019"/>
        <dbReference type="ChEBI" id="CHEBI:57502"/>
        <dbReference type="ChEBI" id="CHEBI:58017"/>
        <dbReference type="EC" id="2.4.2.19"/>
    </reaction>
</comment>
<dbReference type="Gene3D" id="3.20.20.70">
    <property type="entry name" value="Aldolase class I"/>
    <property type="match status" value="1"/>
</dbReference>
<dbReference type="Proteomes" id="UP000000262">
    <property type="component" value="Chromosome"/>
</dbReference>
<dbReference type="RefSeq" id="WP_012123490.1">
    <property type="nucleotide sequence ID" value="NC_009776.1"/>
</dbReference>
<dbReference type="HOGENOM" id="CLU_039622_2_0_2"/>
<evidence type="ECO:0000313" key="9">
    <source>
        <dbReference type="Proteomes" id="UP000000262"/>
    </source>
</evidence>
<dbReference type="GO" id="GO:0005737">
    <property type="term" value="C:cytoplasm"/>
    <property type="evidence" value="ECO:0007669"/>
    <property type="project" value="TreeGrafter"/>
</dbReference>
<comment type="pathway">
    <text evidence="1 6">Cofactor biosynthesis; NAD(+) biosynthesis; nicotinate D-ribonucleotide from quinolinate: step 1/1.</text>
</comment>
<keyword evidence="9" id="KW-1185">Reference proteome</keyword>
<dbReference type="PANTHER" id="PTHR32179">
    <property type="entry name" value="NICOTINATE-NUCLEOTIDE PYROPHOSPHORYLASE [CARBOXYLATING]"/>
    <property type="match status" value="1"/>
</dbReference>
<dbReference type="UniPathway" id="UPA00253">
    <property type="reaction ID" value="UER00331"/>
</dbReference>
<dbReference type="KEGG" id="iho:Igni_1350"/>
<dbReference type="GO" id="GO:0004514">
    <property type="term" value="F:nicotinate-nucleotide diphosphorylase (carboxylating) activity"/>
    <property type="evidence" value="ECO:0007669"/>
    <property type="project" value="UniProtKB-EC"/>
</dbReference>
<evidence type="ECO:0000256" key="4">
    <source>
        <dbReference type="ARBA" id="ARBA00022676"/>
    </source>
</evidence>
<comment type="function">
    <text evidence="6">Involved in the catabolism of quinolinic acid (QA).</text>
</comment>
<evidence type="ECO:0000259" key="7">
    <source>
        <dbReference type="Pfam" id="PF01729"/>
    </source>
</evidence>
<comment type="similarity">
    <text evidence="2 6">Belongs to the NadC/ModD family.</text>
</comment>
<evidence type="ECO:0000256" key="1">
    <source>
        <dbReference type="ARBA" id="ARBA00004893"/>
    </source>
</evidence>
<dbReference type="STRING" id="453591.Igni_1350"/>
<proteinExistence type="inferred from homology"/>